<evidence type="ECO:0000256" key="3">
    <source>
        <dbReference type="PROSITE-ProRule" id="PRU00464"/>
    </source>
</evidence>
<dbReference type="PROSITE" id="PS51084">
    <property type="entry name" value="HIT_2"/>
    <property type="match status" value="1"/>
</dbReference>
<evidence type="ECO:0000256" key="1">
    <source>
        <dbReference type="PIRSR" id="PIRSR601310-1"/>
    </source>
</evidence>
<dbReference type="Pfam" id="PF01230">
    <property type="entry name" value="HIT"/>
    <property type="match status" value="1"/>
</dbReference>
<dbReference type="PRINTS" id="PR00332">
    <property type="entry name" value="HISTRIAD"/>
</dbReference>
<evidence type="ECO:0000313" key="6">
    <source>
        <dbReference type="EMBL" id="KAA8499124.1"/>
    </source>
</evidence>
<organism evidence="6 7">
    <name type="scientific">Porphyridium purpureum</name>
    <name type="common">Red alga</name>
    <name type="synonym">Porphyridium cruentum</name>
    <dbReference type="NCBI Taxonomy" id="35688"/>
    <lineage>
        <taxon>Eukaryota</taxon>
        <taxon>Rhodophyta</taxon>
        <taxon>Bangiophyceae</taxon>
        <taxon>Porphyridiales</taxon>
        <taxon>Porphyridiaceae</taxon>
        <taxon>Porphyridium</taxon>
    </lineage>
</organism>
<feature type="short sequence motif" description="Histidine triad motif" evidence="2 3">
    <location>
        <begin position="165"/>
        <end position="169"/>
    </location>
</feature>
<sequence length="181" mass="19387">MSARTCFAVLLTVRSAGVGRAGTAVRRNVVPSASFVHKKVIGANASSGANRAIRMAHNEIGVSPPSDPNADTIFGKIARKEIPAKIVYEDELVLAFHDVNPVAPVHVLVIPKEPLSQISLAQEGKHEKMLGHLMLTANKVAKLVGLTDFRLVINNGKDAGQSVYHLHLHVIGGRQMSWPPG</sequence>
<dbReference type="GO" id="GO:0003824">
    <property type="term" value="F:catalytic activity"/>
    <property type="evidence" value="ECO:0007669"/>
    <property type="project" value="InterPro"/>
</dbReference>
<feature type="chain" id="PRO_5023916470" evidence="4">
    <location>
        <begin position="22"/>
        <end position="181"/>
    </location>
</feature>
<feature type="signal peptide" evidence="4">
    <location>
        <begin position="1"/>
        <end position="21"/>
    </location>
</feature>
<reference evidence="7" key="1">
    <citation type="journal article" date="2019" name="Nat. Commun.">
        <title>Expansion of phycobilisome linker gene families in mesophilic red algae.</title>
        <authorList>
            <person name="Lee J."/>
            <person name="Kim D."/>
            <person name="Bhattacharya D."/>
            <person name="Yoon H.S."/>
        </authorList>
    </citation>
    <scope>NUCLEOTIDE SEQUENCE [LARGE SCALE GENOMIC DNA]</scope>
    <source>
        <strain evidence="7">CCMP 1328</strain>
    </source>
</reference>
<dbReference type="AlphaFoldDB" id="A0A5J4Z7Y6"/>
<proteinExistence type="predicted"/>
<keyword evidence="7" id="KW-1185">Reference proteome</keyword>
<feature type="domain" description="HIT" evidence="5">
    <location>
        <begin position="73"/>
        <end position="181"/>
    </location>
</feature>
<protein>
    <submittedName>
        <fullName evidence="6">Histidine triad nucleotide-binding protein 1</fullName>
    </submittedName>
</protein>
<dbReference type="InterPro" id="IPR036265">
    <property type="entry name" value="HIT-like_sf"/>
</dbReference>
<evidence type="ECO:0000313" key="7">
    <source>
        <dbReference type="Proteomes" id="UP000324585"/>
    </source>
</evidence>
<dbReference type="InterPro" id="IPR001310">
    <property type="entry name" value="Histidine_triad_HIT"/>
</dbReference>
<dbReference type="EMBL" id="VRMN01000001">
    <property type="protein sequence ID" value="KAA8499124.1"/>
    <property type="molecule type" value="Genomic_DNA"/>
</dbReference>
<dbReference type="Gene3D" id="3.30.428.10">
    <property type="entry name" value="HIT-like"/>
    <property type="match status" value="1"/>
</dbReference>
<evidence type="ECO:0000256" key="2">
    <source>
        <dbReference type="PIRSR" id="PIRSR601310-3"/>
    </source>
</evidence>
<comment type="caution">
    <text evidence="6">The sequence shown here is derived from an EMBL/GenBank/DDBJ whole genome shotgun (WGS) entry which is preliminary data.</text>
</comment>
<feature type="active site" description="Tele-AMP-histidine intermediate" evidence="1">
    <location>
        <position position="167"/>
    </location>
</feature>
<dbReference type="PANTHER" id="PTHR23089">
    <property type="entry name" value="HISTIDINE TRIAD HIT PROTEIN"/>
    <property type="match status" value="1"/>
</dbReference>
<dbReference type="FunFam" id="3.30.428.10:FF:000005">
    <property type="entry name" value="Histidine triad nucleotide-binding protein 1"/>
    <property type="match status" value="1"/>
</dbReference>
<dbReference type="InterPro" id="IPR019808">
    <property type="entry name" value="Histidine_triad_CS"/>
</dbReference>
<dbReference type="PROSITE" id="PS00892">
    <property type="entry name" value="HIT_1"/>
    <property type="match status" value="1"/>
</dbReference>
<gene>
    <name evidence="6" type="ORF">FVE85_6709</name>
</gene>
<dbReference type="Proteomes" id="UP000324585">
    <property type="component" value="Unassembled WGS sequence"/>
</dbReference>
<evidence type="ECO:0000259" key="5">
    <source>
        <dbReference type="PROSITE" id="PS51084"/>
    </source>
</evidence>
<dbReference type="SUPFAM" id="SSF54197">
    <property type="entry name" value="HIT-like"/>
    <property type="match status" value="1"/>
</dbReference>
<dbReference type="OrthoDB" id="672793at2759"/>
<evidence type="ECO:0000256" key="4">
    <source>
        <dbReference type="SAM" id="SignalP"/>
    </source>
</evidence>
<name>A0A5J4Z7Y6_PORPP</name>
<dbReference type="OMA" id="NGVEACQ"/>
<accession>A0A5J4Z7Y6</accession>
<dbReference type="CDD" id="cd01276">
    <property type="entry name" value="PKCI_related"/>
    <property type="match status" value="1"/>
</dbReference>
<dbReference type="InterPro" id="IPR011146">
    <property type="entry name" value="HIT-like"/>
</dbReference>
<keyword evidence="4" id="KW-0732">Signal</keyword>